<feature type="compositionally biased region" description="Low complexity" evidence="2">
    <location>
        <begin position="825"/>
        <end position="835"/>
    </location>
</feature>
<evidence type="ECO:0000313" key="5">
    <source>
        <dbReference type="Proteomes" id="UP001279410"/>
    </source>
</evidence>
<feature type="coiled-coil region" evidence="1">
    <location>
        <begin position="521"/>
        <end position="617"/>
    </location>
</feature>
<keyword evidence="5" id="KW-1185">Reference proteome</keyword>
<name>A0AAD3RLN2_LATJO</name>
<dbReference type="Pfam" id="PF16043">
    <property type="entry name" value="DUF4795"/>
    <property type="match status" value="1"/>
</dbReference>
<evidence type="ECO:0000313" key="4">
    <source>
        <dbReference type="EMBL" id="GLD75014.1"/>
    </source>
</evidence>
<feature type="compositionally biased region" description="Basic and acidic residues" evidence="2">
    <location>
        <begin position="451"/>
        <end position="462"/>
    </location>
</feature>
<feature type="region of interest" description="Disordered" evidence="2">
    <location>
        <begin position="97"/>
        <end position="137"/>
    </location>
</feature>
<organism evidence="4 5">
    <name type="scientific">Lates japonicus</name>
    <name type="common">Japanese lates</name>
    <dbReference type="NCBI Taxonomy" id="270547"/>
    <lineage>
        <taxon>Eukaryota</taxon>
        <taxon>Metazoa</taxon>
        <taxon>Chordata</taxon>
        <taxon>Craniata</taxon>
        <taxon>Vertebrata</taxon>
        <taxon>Euteleostomi</taxon>
        <taxon>Actinopterygii</taxon>
        <taxon>Neopterygii</taxon>
        <taxon>Teleostei</taxon>
        <taxon>Neoteleostei</taxon>
        <taxon>Acanthomorphata</taxon>
        <taxon>Carangaria</taxon>
        <taxon>Carangaria incertae sedis</taxon>
        <taxon>Centropomidae</taxon>
        <taxon>Lates</taxon>
    </lineage>
</organism>
<comment type="caution">
    <text evidence="4">The sequence shown here is derived from an EMBL/GenBank/DDBJ whole genome shotgun (WGS) entry which is preliminary data.</text>
</comment>
<feature type="region of interest" description="Disordered" evidence="2">
    <location>
        <begin position="813"/>
        <end position="835"/>
    </location>
</feature>
<feature type="domain" description="DUF4795" evidence="3">
    <location>
        <begin position="556"/>
        <end position="757"/>
    </location>
</feature>
<accession>A0AAD3RLN2</accession>
<protein>
    <submittedName>
        <fullName evidence="4">Glutamine-rich protein 2-like isoform X1</fullName>
    </submittedName>
</protein>
<reference evidence="4" key="1">
    <citation type="submission" date="2022-08" db="EMBL/GenBank/DDBJ databases">
        <title>Genome sequencing of akame (Lates japonicus).</title>
        <authorList>
            <person name="Hashiguchi Y."/>
            <person name="Takahashi H."/>
        </authorList>
    </citation>
    <scope>NUCLEOTIDE SEQUENCE</scope>
    <source>
        <strain evidence="4">Kochi</strain>
    </source>
</reference>
<gene>
    <name evidence="4" type="ORF">AKAME5_002634700</name>
</gene>
<evidence type="ECO:0000256" key="1">
    <source>
        <dbReference type="SAM" id="Coils"/>
    </source>
</evidence>
<keyword evidence="1" id="KW-0175">Coiled coil</keyword>
<feature type="compositionally biased region" description="Polar residues" evidence="2">
    <location>
        <begin position="280"/>
        <end position="290"/>
    </location>
</feature>
<dbReference type="AlphaFoldDB" id="A0AAD3RLN2"/>
<feature type="compositionally biased region" description="Basic and acidic residues" evidence="2">
    <location>
        <begin position="108"/>
        <end position="123"/>
    </location>
</feature>
<feature type="region of interest" description="Disordered" evidence="2">
    <location>
        <begin position="443"/>
        <end position="462"/>
    </location>
</feature>
<sequence>MSRSLRNEPKPPHFGTPELRGPVFFRFQRFQRGGDNGRSVRLAVSLTSSFASSAVSRERSWLDELRPITTATSLTRLTACSHAQSSSQFRDRCRVTRLQKRKMGTQQKPDKGDEHDVRRDRRPCPCGASGRHRLQPVVPPHHPPPLLEFNVHPASPSPHVWGVRRKPRWLRSAETVAAQETCCHRVDAMEETLRSLRDTVQKYPDPEELSQCVTWDVMQSTLLSERENIQRELVSSGVMDLVKPTLSPVKCNFTSDTHPVQDTVRTTAPGSPEILTLQEATETSSVQTHPETGPVAAGTALSRKASGSERYSETVEALRNIGKLKEKFSKLEARVAALEEGKVDQTQLDQLREVVTDKGSEDVSNNLMDQLHQHRALIDGLMSDREKLDSLEDMFLNLMNQERETTSEAASESLDSDSKVIHELRQQISFLRRSVQKLEEGMKQLRAKQASSEKRTTDRNLQDQLDDLRGVLEDMMLSLTSQLSSSLQDEAGQEESDSQGLSQSRDRAALTTSAVNVGRKLSRLFQHYEQLQDTVNNLIQQQTGGRAGTLRGREASQNVELVNDVQKAILQLQAECEKLHETTRCLHEDNRQKQSHIEELYKTTEELEEKKADKQMVESEIKADKSALDSKVSRLQFDSATEQLNSMFHELLNKVTGQEQDWHKVVDKLSTEMECKLNRIELDSVKKQLEDRWKNIHQKLQAQGAPEHEDAAGIRKQLVDRFHCLSCDRPVVKHTPGPQLVTLPSTPGFPSHKSIRPFTVYALEQFRQHYRSLKPGTNRYNFDVAKSGRRREQLQRSHAVMCRQIESAQRHLKRCSQDTTTDSPNQNQNQQGVQQ</sequence>
<feature type="region of interest" description="Disordered" evidence="2">
    <location>
        <begin position="280"/>
        <end position="308"/>
    </location>
</feature>
<evidence type="ECO:0000256" key="2">
    <source>
        <dbReference type="SAM" id="MobiDB-lite"/>
    </source>
</evidence>
<evidence type="ECO:0000259" key="3">
    <source>
        <dbReference type="Pfam" id="PF16043"/>
    </source>
</evidence>
<dbReference type="PANTHER" id="PTHR47080:SF2">
    <property type="entry name" value="GLUTAMINE-RICH PROTEIN 2"/>
    <property type="match status" value="1"/>
</dbReference>
<proteinExistence type="predicted"/>
<dbReference type="EMBL" id="BRZM01002649">
    <property type="protein sequence ID" value="GLD75014.1"/>
    <property type="molecule type" value="Genomic_DNA"/>
</dbReference>
<feature type="region of interest" description="Disordered" evidence="2">
    <location>
        <begin position="483"/>
        <end position="507"/>
    </location>
</feature>
<dbReference type="Proteomes" id="UP001279410">
    <property type="component" value="Unassembled WGS sequence"/>
</dbReference>
<dbReference type="InterPro" id="IPR032013">
    <property type="entry name" value="DUF4795"/>
</dbReference>
<dbReference type="PANTHER" id="PTHR47080">
    <property type="entry name" value="CHROMOSOME 16 OPEN READING FRAME 96"/>
    <property type="match status" value="1"/>
</dbReference>